<evidence type="ECO:0000313" key="3">
    <source>
        <dbReference type="Proteomes" id="UP001159363"/>
    </source>
</evidence>
<sequence length="213" mass="24418">MMVPFKSTCSSSRKQYIKSKPKKWGTSGIVYDFVVYGGSDTFRQHPFFNKVVSMGLGNKVVLGLCQTISNPALTAVYFDNFFTSLELLCHWFDNKEVLLVSNFVGREPITSVKQFSKVERKIVDIPCPNIVKNFNGHMVGVDVADMLIALYRTPFKVKKWYLTIGNLLDLCVINTWLLNWREVALMKEQYNDGQNFWVNVAEKLLQKDRLAIA</sequence>
<feature type="domain" description="PiggyBac transposable element-derived protein" evidence="1">
    <location>
        <begin position="88"/>
        <end position="176"/>
    </location>
</feature>
<comment type="caution">
    <text evidence="2">The sequence shown here is derived from an EMBL/GenBank/DDBJ whole genome shotgun (WGS) entry which is preliminary data.</text>
</comment>
<dbReference type="InterPro" id="IPR029526">
    <property type="entry name" value="PGBD"/>
</dbReference>
<reference evidence="2 3" key="1">
    <citation type="submission" date="2023-02" db="EMBL/GenBank/DDBJ databases">
        <title>LHISI_Scaffold_Assembly.</title>
        <authorList>
            <person name="Stuart O.P."/>
            <person name="Cleave R."/>
            <person name="Magrath M.J.L."/>
            <person name="Mikheyev A.S."/>
        </authorList>
    </citation>
    <scope>NUCLEOTIDE SEQUENCE [LARGE SCALE GENOMIC DNA]</scope>
    <source>
        <strain evidence="2">Daus_M_001</strain>
        <tissue evidence="2">Leg muscle</tissue>
    </source>
</reference>
<organism evidence="2 3">
    <name type="scientific">Dryococelus australis</name>
    <dbReference type="NCBI Taxonomy" id="614101"/>
    <lineage>
        <taxon>Eukaryota</taxon>
        <taxon>Metazoa</taxon>
        <taxon>Ecdysozoa</taxon>
        <taxon>Arthropoda</taxon>
        <taxon>Hexapoda</taxon>
        <taxon>Insecta</taxon>
        <taxon>Pterygota</taxon>
        <taxon>Neoptera</taxon>
        <taxon>Polyneoptera</taxon>
        <taxon>Phasmatodea</taxon>
        <taxon>Verophasmatodea</taxon>
        <taxon>Anareolatae</taxon>
        <taxon>Phasmatidae</taxon>
        <taxon>Eurycanthinae</taxon>
        <taxon>Dryococelus</taxon>
    </lineage>
</organism>
<proteinExistence type="predicted"/>
<dbReference type="PANTHER" id="PTHR47272:SF1">
    <property type="entry name" value="PIGGYBAC TRANSPOSABLE ELEMENT-DERIVED PROTEIN 3-LIKE"/>
    <property type="match status" value="1"/>
</dbReference>
<dbReference type="Pfam" id="PF13843">
    <property type="entry name" value="DDE_Tnp_1_7"/>
    <property type="match status" value="1"/>
</dbReference>
<name>A0ABQ9GEV7_9NEOP</name>
<dbReference type="EMBL" id="JARBHB010000013">
    <property type="protein sequence ID" value="KAJ8870056.1"/>
    <property type="molecule type" value="Genomic_DNA"/>
</dbReference>
<evidence type="ECO:0000313" key="2">
    <source>
        <dbReference type="EMBL" id="KAJ8870056.1"/>
    </source>
</evidence>
<protein>
    <recommendedName>
        <fullName evidence="1">PiggyBac transposable element-derived protein domain-containing protein</fullName>
    </recommendedName>
</protein>
<gene>
    <name evidence="2" type="ORF">PR048_029067</name>
</gene>
<feature type="non-terminal residue" evidence="2">
    <location>
        <position position="213"/>
    </location>
</feature>
<accession>A0ABQ9GEV7</accession>
<evidence type="ECO:0000259" key="1">
    <source>
        <dbReference type="Pfam" id="PF13843"/>
    </source>
</evidence>
<dbReference type="Proteomes" id="UP001159363">
    <property type="component" value="Chromosome 12"/>
</dbReference>
<keyword evidence="3" id="KW-1185">Reference proteome</keyword>
<dbReference type="PANTHER" id="PTHR47272">
    <property type="entry name" value="DDE_TNP_1_7 DOMAIN-CONTAINING PROTEIN"/>
    <property type="match status" value="1"/>
</dbReference>